<dbReference type="InterPro" id="IPR011990">
    <property type="entry name" value="TPR-like_helical_dom_sf"/>
</dbReference>
<dbReference type="AlphaFoldDB" id="A0A8A7KDW6"/>
<protein>
    <recommendedName>
        <fullName evidence="3">Tetratricopeptide repeat protein</fullName>
    </recommendedName>
</protein>
<evidence type="ECO:0008006" key="3">
    <source>
        <dbReference type="Google" id="ProtNLM"/>
    </source>
</evidence>
<keyword evidence="2" id="KW-1185">Reference proteome</keyword>
<dbReference type="PANTHER" id="PTHR12558:SF13">
    <property type="entry name" value="CELL DIVISION CYCLE PROTEIN 27 HOMOLOG"/>
    <property type="match status" value="1"/>
</dbReference>
<name>A0A8A7KDW6_9FIRM</name>
<dbReference type="InterPro" id="IPR019734">
    <property type="entry name" value="TPR_rpt"/>
</dbReference>
<reference evidence="1" key="1">
    <citation type="submission" date="2019-12" db="EMBL/GenBank/DDBJ databases">
        <authorList>
            <person name="zhang j."/>
            <person name="sun C.M."/>
        </authorList>
    </citation>
    <scope>NUCLEOTIDE SEQUENCE</scope>
    <source>
        <strain evidence="1">NS-1</strain>
    </source>
</reference>
<evidence type="ECO:0000313" key="1">
    <source>
        <dbReference type="EMBL" id="QTL98295.1"/>
    </source>
</evidence>
<dbReference type="SUPFAM" id="SSF48452">
    <property type="entry name" value="TPR-like"/>
    <property type="match status" value="1"/>
</dbReference>
<dbReference type="KEGG" id="ifn:GM661_10050"/>
<organism evidence="1 2">
    <name type="scientific">Iocasia fonsfrigidae</name>
    <dbReference type="NCBI Taxonomy" id="2682810"/>
    <lineage>
        <taxon>Bacteria</taxon>
        <taxon>Bacillati</taxon>
        <taxon>Bacillota</taxon>
        <taxon>Clostridia</taxon>
        <taxon>Halanaerobiales</taxon>
        <taxon>Halanaerobiaceae</taxon>
        <taxon>Iocasia</taxon>
    </lineage>
</organism>
<dbReference type="RefSeq" id="WP_230866739.1">
    <property type="nucleotide sequence ID" value="NZ_CP046640.1"/>
</dbReference>
<dbReference type="PANTHER" id="PTHR12558">
    <property type="entry name" value="CELL DIVISION CYCLE 16,23,27"/>
    <property type="match status" value="1"/>
</dbReference>
<evidence type="ECO:0000313" key="2">
    <source>
        <dbReference type="Proteomes" id="UP000665020"/>
    </source>
</evidence>
<dbReference type="SMART" id="SM00028">
    <property type="entry name" value="TPR"/>
    <property type="match status" value="2"/>
</dbReference>
<dbReference type="Pfam" id="PF13181">
    <property type="entry name" value="TPR_8"/>
    <property type="match status" value="1"/>
</dbReference>
<gene>
    <name evidence="1" type="ORF">GM661_10050</name>
</gene>
<sequence>MALIKKTIFLLLLFCFMITLPINKIYAVEKVDWNRLKEDSLQLVEKEPDNIMAKFRYSIALANLGMIEEALDTFEEIEDTVSIDEFNQVVSPYLEGITLQSEDILSLNYAAFGASINKEYTISIDYFKRIIELEPDNIWIRNYLALVYKEIDNNELAIETCEKALEVKENEHSRLILAVIYYDTGHYIKAFFQANRAGSLVKKLLRDD</sequence>
<dbReference type="Proteomes" id="UP000665020">
    <property type="component" value="Chromosome"/>
</dbReference>
<dbReference type="Gene3D" id="1.25.40.10">
    <property type="entry name" value="Tetratricopeptide repeat domain"/>
    <property type="match status" value="1"/>
</dbReference>
<dbReference type="EMBL" id="CP046640">
    <property type="protein sequence ID" value="QTL98295.1"/>
    <property type="molecule type" value="Genomic_DNA"/>
</dbReference>
<proteinExistence type="predicted"/>
<accession>A0A8A7KDW6</accession>